<keyword evidence="8" id="KW-0239">DNA-directed DNA polymerase</keyword>
<name>A0A7H1MN99_9LACO</name>
<evidence type="ECO:0000313" key="13">
    <source>
        <dbReference type="EMBL" id="QNT64935.1"/>
    </source>
</evidence>
<dbReference type="InterPro" id="IPR011708">
    <property type="entry name" value="DNA_pol3_alpha_NTPase_dom"/>
</dbReference>
<proteinExistence type="inferred from homology"/>
<evidence type="ECO:0000256" key="5">
    <source>
        <dbReference type="ARBA" id="ARBA00022679"/>
    </source>
</evidence>
<dbReference type="GO" id="GO:0008408">
    <property type="term" value="F:3'-5' exonuclease activity"/>
    <property type="evidence" value="ECO:0007669"/>
    <property type="project" value="InterPro"/>
</dbReference>
<reference evidence="13 14" key="1">
    <citation type="submission" date="2019-08" db="EMBL/GenBank/DDBJ databases">
        <authorList>
            <person name="Chang H.C."/>
            <person name="Mun S.Y."/>
        </authorList>
    </citation>
    <scope>NUCLEOTIDE SEQUENCE [LARGE SCALE GENOMIC DNA]</scope>
    <source>
        <strain evidence="13 14">SK</strain>
    </source>
</reference>
<evidence type="ECO:0000256" key="3">
    <source>
        <dbReference type="ARBA" id="ARBA00012417"/>
    </source>
</evidence>
<dbReference type="InterPro" id="IPR029460">
    <property type="entry name" value="DNAPol_HHH"/>
</dbReference>
<dbReference type="Pfam" id="PF01336">
    <property type="entry name" value="tRNA_anti-codon"/>
    <property type="match status" value="1"/>
</dbReference>
<organism evidence="13 14">
    <name type="scientific">Weissella koreensis</name>
    <dbReference type="NCBI Taxonomy" id="165096"/>
    <lineage>
        <taxon>Bacteria</taxon>
        <taxon>Bacillati</taxon>
        <taxon>Bacillota</taxon>
        <taxon>Bacilli</taxon>
        <taxon>Lactobacillales</taxon>
        <taxon>Lactobacillaceae</taxon>
        <taxon>Weissella</taxon>
    </lineage>
</organism>
<dbReference type="PANTHER" id="PTHR32294:SF0">
    <property type="entry name" value="DNA POLYMERASE III SUBUNIT ALPHA"/>
    <property type="match status" value="1"/>
</dbReference>
<dbReference type="InterPro" id="IPR040982">
    <property type="entry name" value="DNA_pol3_finger"/>
</dbReference>
<evidence type="ECO:0000256" key="9">
    <source>
        <dbReference type="ARBA" id="ARBA00025611"/>
    </source>
</evidence>
<keyword evidence="14" id="KW-1185">Reference proteome</keyword>
<dbReference type="CDD" id="cd04485">
    <property type="entry name" value="DnaE_OBF"/>
    <property type="match status" value="1"/>
</dbReference>
<feature type="domain" description="Polymerase/histidinol phosphatase N-terminal" evidence="12">
    <location>
        <begin position="2"/>
        <end position="69"/>
    </location>
</feature>
<dbReference type="GO" id="GO:0003887">
    <property type="term" value="F:DNA-directed DNA polymerase activity"/>
    <property type="evidence" value="ECO:0007669"/>
    <property type="project" value="UniProtKB-KW"/>
</dbReference>
<evidence type="ECO:0000256" key="2">
    <source>
        <dbReference type="ARBA" id="ARBA00009496"/>
    </source>
</evidence>
<comment type="function">
    <text evidence="9">DNA polymerase III is a complex, multichain enzyme responsible for most of the replicative synthesis in bacteria. This DNA polymerase also exhibits 3' to 5' exonuclease activity. The alpha chain is the DNA polymerase.</text>
</comment>
<dbReference type="Pfam" id="PF17657">
    <property type="entry name" value="DNA_pol3_finger"/>
    <property type="match status" value="1"/>
</dbReference>
<comment type="catalytic activity">
    <reaction evidence="11">
        <text>DNA(n) + a 2'-deoxyribonucleoside 5'-triphosphate = DNA(n+1) + diphosphate</text>
        <dbReference type="Rhea" id="RHEA:22508"/>
        <dbReference type="Rhea" id="RHEA-COMP:17339"/>
        <dbReference type="Rhea" id="RHEA-COMP:17340"/>
        <dbReference type="ChEBI" id="CHEBI:33019"/>
        <dbReference type="ChEBI" id="CHEBI:61560"/>
        <dbReference type="ChEBI" id="CHEBI:173112"/>
        <dbReference type="EC" id="2.7.7.7"/>
    </reaction>
</comment>
<dbReference type="InterPro" id="IPR004365">
    <property type="entry name" value="NA-bd_OB_tRNA"/>
</dbReference>
<dbReference type="EMBL" id="CP043431">
    <property type="protein sequence ID" value="QNT64935.1"/>
    <property type="molecule type" value="Genomic_DNA"/>
</dbReference>
<dbReference type="InterPro" id="IPR004013">
    <property type="entry name" value="PHP_dom"/>
</dbReference>
<evidence type="ECO:0000256" key="8">
    <source>
        <dbReference type="ARBA" id="ARBA00022932"/>
    </source>
</evidence>
<keyword evidence="6" id="KW-0548">Nucleotidyltransferase</keyword>
<evidence type="ECO:0000256" key="6">
    <source>
        <dbReference type="ARBA" id="ARBA00022695"/>
    </source>
</evidence>
<dbReference type="NCBIfam" id="TIGR00594">
    <property type="entry name" value="polc"/>
    <property type="match status" value="1"/>
</dbReference>
<sequence>MVPLNVRSAYSLLKSPMLPNVYTEYAKYLGYSAVGLADEQNLYAMVNFYQQAKKNGLTPILGITIEVQGLINKGMTFPLHVYVQNETGYQNLLILASQQRTQQKALDLTTLAQQNHLSGLLIVIPPTSELSLNLMNDFNQGRLLIDRFKILLNSAQLWLGIDLQMDAELLRAETKLSQEMNVPLLAFDEIRYAKSQDHFAYKVLTYLKAGETITNVGAAKKESGEQALRQRDDWYQSYVYSGLQSAADETDVLAKKVDFTLPQRKIELPSFYESKQEAKQKLLKLTQSGLERLAISSIQYHQYQERLEYELKIIDELDFDDYFLIVWDVINFAKTHEIMTGPGRGSVAGSLVAYCLGITEVDPIAYDLLFERFLNPKRAQMPDIDIDIPDNKREVVLDYLHTKYGHDKIAQIITFSTMGMKQSLRDVARVFGLKPTEIDKLARSLPKDAINLEEAYQKSQSFQNEILDLPVDGDLLWKTALQLTGIPRNSSLHAAGVVIANNPLVESIPVQLGEDGRLVTQLTKNPVEQLGLLKIDFLALSNLNILAIALREVHKIEPTFDLKTIDLNDPETLALFGLGQTNGIFQFESNGMKQMLQQMKPDQFNDLVAANALYRPGPMANIPHFIARKHQQEMIPKIAETIDQLLAPTYGVIVYQEQVMRVAEEFAGFSLAEADLLRRAISKKDTIQMEKVKKQFLTGAQKLGQSDLVAEEVYQYIERFGSYGFNKSHAVAYSKLAFELAFLKVHYPLAFYKAVLNLEISNQDKVRIYINEARMRGVKVLGPQINQSFAGYSVTNDYLQMGLASIKGLRKDFRDHLIFSRQTNGPFKNLGDLLLRIDQPFRQMKFLEPLIMAGGLDALQPNRRMVSFILPGYLDAVQLAGNSLDLLNRLKPKQVVMDDYTKIEKLNQEFAVLGIYLSGHPLEKIIQEVDSSVYTNVSELIAGQNGVKLILMIDKVKVIRTKKGTQMAFVDTTDLTGKLSLTVFPKQYQQYQTHLVNGGLIAVYGNVEYQRNQIDLQVVVDQMIPANSLIQNDKQAGVEKISQGIWYIRPHVWPIPEARLKNLAQIAQNHPGANVVILINPKNKKQALKLSSGYQLSAGLEVEQKLVRIFGQQNISFKAVKVD</sequence>
<dbReference type="Gene3D" id="1.10.10.1600">
    <property type="entry name" value="Bacterial DNA polymerase III alpha subunit, thumb domain"/>
    <property type="match status" value="1"/>
</dbReference>
<dbReference type="InterPro" id="IPR004805">
    <property type="entry name" value="DnaE2/DnaE/PolC"/>
</dbReference>
<dbReference type="Pfam" id="PF07733">
    <property type="entry name" value="DNA_pol3_alpha"/>
    <property type="match status" value="1"/>
</dbReference>
<dbReference type="Proteomes" id="UP000516446">
    <property type="component" value="Chromosome"/>
</dbReference>
<dbReference type="EC" id="2.7.7.7" evidence="3"/>
<dbReference type="Gene3D" id="1.10.150.870">
    <property type="match status" value="1"/>
</dbReference>
<dbReference type="GO" id="GO:0006260">
    <property type="term" value="P:DNA replication"/>
    <property type="evidence" value="ECO:0007669"/>
    <property type="project" value="UniProtKB-KW"/>
</dbReference>
<dbReference type="InterPro" id="IPR003141">
    <property type="entry name" value="Pol/His_phosphatase_N"/>
</dbReference>
<evidence type="ECO:0000256" key="10">
    <source>
        <dbReference type="ARBA" id="ARBA00026073"/>
    </source>
</evidence>
<accession>A0A7H1MN99</accession>
<dbReference type="Pfam" id="PF14579">
    <property type="entry name" value="HHH_6"/>
    <property type="match status" value="1"/>
</dbReference>
<evidence type="ECO:0000256" key="7">
    <source>
        <dbReference type="ARBA" id="ARBA00022705"/>
    </source>
</evidence>
<evidence type="ECO:0000256" key="1">
    <source>
        <dbReference type="ARBA" id="ARBA00004496"/>
    </source>
</evidence>
<dbReference type="Pfam" id="PF02811">
    <property type="entry name" value="PHP"/>
    <property type="match status" value="1"/>
</dbReference>
<evidence type="ECO:0000259" key="12">
    <source>
        <dbReference type="SMART" id="SM00481"/>
    </source>
</evidence>
<dbReference type="Gene3D" id="3.20.20.140">
    <property type="entry name" value="Metal-dependent hydrolases"/>
    <property type="match status" value="1"/>
</dbReference>
<dbReference type="RefSeq" id="WP_104914681.1">
    <property type="nucleotide sequence ID" value="NZ_CP026847.1"/>
</dbReference>
<evidence type="ECO:0000256" key="4">
    <source>
        <dbReference type="ARBA" id="ARBA00019114"/>
    </source>
</evidence>
<evidence type="ECO:0000313" key="14">
    <source>
        <dbReference type="Proteomes" id="UP000516446"/>
    </source>
</evidence>
<dbReference type="PANTHER" id="PTHR32294">
    <property type="entry name" value="DNA POLYMERASE III SUBUNIT ALPHA"/>
    <property type="match status" value="1"/>
</dbReference>
<protein>
    <recommendedName>
        <fullName evidence="4">DNA polymerase III subunit alpha</fullName>
        <ecNumber evidence="3">2.7.7.7</ecNumber>
    </recommendedName>
</protein>
<dbReference type="GO" id="GO:0003676">
    <property type="term" value="F:nucleic acid binding"/>
    <property type="evidence" value="ECO:0007669"/>
    <property type="project" value="InterPro"/>
</dbReference>
<keyword evidence="5" id="KW-0808">Transferase</keyword>
<comment type="subunit">
    <text evidence="10">DNA polymerase III contains a core (composed of alpha, epsilon and theta chains) that associates with a tau subunit. This core dimerizes to form the POLIII' complex. PolIII' associates with the gamma complex (composed of gamma, delta, delta', psi and chi chains) and with the beta chain to form the complete DNA polymerase III complex.</text>
</comment>
<dbReference type="GO" id="GO:0005737">
    <property type="term" value="C:cytoplasm"/>
    <property type="evidence" value="ECO:0007669"/>
    <property type="project" value="UniProtKB-SubCell"/>
</dbReference>
<dbReference type="CDD" id="cd07431">
    <property type="entry name" value="PHP_PolIIIA"/>
    <property type="match status" value="1"/>
</dbReference>
<comment type="similarity">
    <text evidence="2">Belongs to the DNA polymerase type-C family. DnaE subfamily.</text>
</comment>
<dbReference type="InterPro" id="IPR041931">
    <property type="entry name" value="DNA_pol3_alpha_thumb_dom"/>
</dbReference>
<evidence type="ECO:0000256" key="11">
    <source>
        <dbReference type="ARBA" id="ARBA00049244"/>
    </source>
</evidence>
<dbReference type="AlphaFoldDB" id="A0A7H1MN99"/>
<keyword evidence="7" id="KW-0235">DNA replication</keyword>
<gene>
    <name evidence="13" type="ORF">FY536_06605</name>
</gene>
<comment type="subcellular location">
    <subcellularLocation>
        <location evidence="1">Cytoplasm</location>
    </subcellularLocation>
</comment>
<dbReference type="SMART" id="SM00481">
    <property type="entry name" value="POLIIIAc"/>
    <property type="match status" value="1"/>
</dbReference>